<sequence>MKLKAIPHELQPFIHLGHSLDHFTMFLRKLTSISRLTTSWSHFFNNFEPAFKELFPNHSGLLNGLTHSSQLLVIFKSSNLSYIEFLIQFQKSLWKLKRFLSTSNTLEFDKFKIASIKSAISERNINFYENKGKFISNTPDYPKLLVAPEEIKDAAISHFQNIVEQFHESLYDSVMSHISILELREVISASPIHKAPGPSSISYEWFKLLSDTSLQFLSWKLLVKIINNRLFSIFSSHHVLQGNNFAGLPGSSVNTPINVLDGIIKSHRLSQSSQELWILSQDISKALFTNRKNRIFMPYGLTSPYNILIGIDQGEHLDPIIPITQLTYMDDSTLIFASLDGLQHLLSIARDFYFLNNITANFSKYELDIYFALRFKKLTSAQLAYLHSAVILPKVYFRSQVTYIPEATLTRTIGSYYGIHKKLLSLSHIFPSLALSSKFFNEDTNPYTYLCQQLISRFMAWVSLYSSGSIYSNWINSSRRSIHHNWIFQTLHILYKSSLTIKLPAALCLDLMSTHFVLLVTLSSELANFEKATWLFSPLWCLMQLIDPFHQFIYTWMDLKRMNLFIHFINIPDLCFHLSAPVMPLQYPSYLLKLQDSALVTIDEHSYIKARNRYYWIAGLGESDSMIFKCVFYTVDVYGTQIVYFLHWIISSSNRCLQLFHISSCIDSTCNNINLFLSPFLLCSFFKILLGYSYVRIPELFLMDSSFPSLSKSTIVSHQLPAISFDIDPKLCLGIEHYIYLHAKCSKSNPISSNEIPCR</sequence>
<dbReference type="EMBL" id="LLXH01001228">
    <property type="protein sequence ID" value="PKC59955.1"/>
    <property type="molecule type" value="Genomic_DNA"/>
</dbReference>
<evidence type="ECO:0000313" key="1">
    <source>
        <dbReference type="EMBL" id="PKC59955.1"/>
    </source>
</evidence>
<dbReference type="VEuPathDB" id="FungiDB:RhiirFUN_005367"/>
<comment type="caution">
    <text evidence="1">The sequence shown here is derived from an EMBL/GenBank/DDBJ whole genome shotgun (WGS) entry which is preliminary data.</text>
</comment>
<evidence type="ECO:0008006" key="3">
    <source>
        <dbReference type="Google" id="ProtNLM"/>
    </source>
</evidence>
<dbReference type="Proteomes" id="UP000232688">
    <property type="component" value="Unassembled WGS sequence"/>
</dbReference>
<reference evidence="1 2" key="1">
    <citation type="submission" date="2017-10" db="EMBL/GenBank/DDBJ databases">
        <title>Extensive intraspecific genome diversity in a model arbuscular mycorrhizal fungus.</title>
        <authorList>
            <person name="Chen E.C.H."/>
            <person name="Morin E."/>
            <person name="Baudet D."/>
            <person name="Noel J."/>
            <person name="Ndikumana S."/>
            <person name="Charron P."/>
            <person name="St-Onge C."/>
            <person name="Giorgi J."/>
            <person name="Grigoriev I.V."/>
            <person name="Roux C."/>
            <person name="Martin F.M."/>
            <person name="Corradi N."/>
        </authorList>
    </citation>
    <scope>NUCLEOTIDE SEQUENCE [LARGE SCALE GENOMIC DNA]</scope>
    <source>
        <strain evidence="1 2">A1</strain>
    </source>
</reference>
<dbReference type="VEuPathDB" id="FungiDB:RhiirA1_468710"/>
<organism evidence="1 2">
    <name type="scientific">Rhizophagus irregularis</name>
    <dbReference type="NCBI Taxonomy" id="588596"/>
    <lineage>
        <taxon>Eukaryota</taxon>
        <taxon>Fungi</taxon>
        <taxon>Fungi incertae sedis</taxon>
        <taxon>Mucoromycota</taxon>
        <taxon>Glomeromycotina</taxon>
        <taxon>Glomeromycetes</taxon>
        <taxon>Glomerales</taxon>
        <taxon>Glomeraceae</taxon>
        <taxon>Rhizophagus</taxon>
    </lineage>
</organism>
<gene>
    <name evidence="1" type="ORF">RhiirA1_468710</name>
</gene>
<protein>
    <recommendedName>
        <fullName evidence="3">Reverse transcriptase domain-containing protein</fullName>
    </recommendedName>
</protein>
<reference evidence="1 2" key="2">
    <citation type="submission" date="2017-10" db="EMBL/GenBank/DDBJ databases">
        <title>Genome analyses suggest a sexual origin of heterokaryosis in a supposedly ancient asexual fungus.</title>
        <authorList>
            <person name="Corradi N."/>
            <person name="Sedzielewska K."/>
            <person name="Noel J."/>
            <person name="Charron P."/>
            <person name="Farinelli L."/>
            <person name="Marton T."/>
            <person name="Kruger M."/>
            <person name="Pelin A."/>
            <person name="Brachmann A."/>
            <person name="Corradi N."/>
        </authorList>
    </citation>
    <scope>NUCLEOTIDE SEQUENCE [LARGE SCALE GENOMIC DNA]</scope>
    <source>
        <strain evidence="1 2">A1</strain>
    </source>
</reference>
<dbReference type="VEuPathDB" id="FungiDB:FUN_013224"/>
<proteinExistence type="predicted"/>
<name>A0A2N0R9H1_9GLOM</name>
<accession>A0A2N0R9H1</accession>
<dbReference type="AlphaFoldDB" id="A0A2N0R9H1"/>
<dbReference type="VEuPathDB" id="FungiDB:FUN_023071"/>
<evidence type="ECO:0000313" key="2">
    <source>
        <dbReference type="Proteomes" id="UP000232688"/>
    </source>
</evidence>